<comment type="caution">
    <text evidence="2">The sequence shown here is derived from an EMBL/GenBank/DDBJ whole genome shotgun (WGS) entry which is preliminary data.</text>
</comment>
<dbReference type="EMBL" id="AMCI01001935">
    <property type="protein sequence ID" value="EJX04052.1"/>
    <property type="molecule type" value="Genomic_DNA"/>
</dbReference>
<name>J9G9V8_9ZZZZ</name>
<evidence type="ECO:0000256" key="1">
    <source>
        <dbReference type="SAM" id="MobiDB-lite"/>
    </source>
</evidence>
<accession>J9G9V8</accession>
<dbReference type="AlphaFoldDB" id="J9G9V8"/>
<protein>
    <submittedName>
        <fullName evidence="2">Uncharacterized protein</fullName>
    </submittedName>
</protein>
<proteinExistence type="predicted"/>
<reference evidence="2" key="1">
    <citation type="journal article" date="2012" name="PLoS ONE">
        <title>Gene sets for utilization of primary and secondary nutrition supplies in the distal gut of endangered iberian lynx.</title>
        <authorList>
            <person name="Alcaide M."/>
            <person name="Messina E."/>
            <person name="Richter M."/>
            <person name="Bargiela R."/>
            <person name="Peplies J."/>
            <person name="Huws S.A."/>
            <person name="Newbold C.J."/>
            <person name="Golyshin P.N."/>
            <person name="Simon M.A."/>
            <person name="Lopez G."/>
            <person name="Yakimov M.M."/>
            <person name="Ferrer M."/>
        </authorList>
    </citation>
    <scope>NUCLEOTIDE SEQUENCE</scope>
</reference>
<feature type="region of interest" description="Disordered" evidence="1">
    <location>
        <begin position="1"/>
        <end position="29"/>
    </location>
</feature>
<gene>
    <name evidence="2" type="ORF">EVA_07843</name>
</gene>
<evidence type="ECO:0000313" key="2">
    <source>
        <dbReference type="EMBL" id="EJX04052.1"/>
    </source>
</evidence>
<organism evidence="2">
    <name type="scientific">gut metagenome</name>
    <dbReference type="NCBI Taxonomy" id="749906"/>
    <lineage>
        <taxon>unclassified sequences</taxon>
        <taxon>metagenomes</taxon>
        <taxon>organismal metagenomes</taxon>
    </lineage>
</organism>
<sequence>MPRQAHGRQTPELQPPPADPAKSGWAGLPQSYHKKQCHSFPVQWPGQPVPWSRWGSTRLPRDHFLPFLTFSLLHLLLQALQSCAQSQKWAGKDCSAERLKVHRRLFSAAVFGVKGPFHRTAPSMSF</sequence>